<evidence type="ECO:0000256" key="1">
    <source>
        <dbReference type="SAM" id="SignalP"/>
    </source>
</evidence>
<protein>
    <submittedName>
        <fullName evidence="4">Putative PAS/PAC sensor protein</fullName>
    </submittedName>
</protein>
<dbReference type="SUPFAM" id="SSF109604">
    <property type="entry name" value="HD-domain/PDEase-like"/>
    <property type="match status" value="1"/>
</dbReference>
<feature type="signal peptide" evidence="1">
    <location>
        <begin position="1"/>
        <end position="26"/>
    </location>
</feature>
<dbReference type="AlphaFoldDB" id="D5EHC4"/>
<dbReference type="SMART" id="SM00471">
    <property type="entry name" value="HDc"/>
    <property type="match status" value="1"/>
</dbReference>
<dbReference type="Gene3D" id="3.30.450.20">
    <property type="entry name" value="PAS domain"/>
    <property type="match status" value="1"/>
</dbReference>
<dbReference type="Proteomes" id="UP000002366">
    <property type="component" value="Chromosome"/>
</dbReference>
<keyword evidence="1" id="KW-0732">Signal</keyword>
<dbReference type="CDD" id="cd00130">
    <property type="entry name" value="PAS"/>
    <property type="match status" value="1"/>
</dbReference>
<evidence type="ECO:0000313" key="5">
    <source>
        <dbReference type="Proteomes" id="UP000002366"/>
    </source>
</evidence>
<dbReference type="SMART" id="SM00091">
    <property type="entry name" value="PAS"/>
    <property type="match status" value="1"/>
</dbReference>
<proteinExistence type="predicted"/>
<dbReference type="EMBL" id="CP001997">
    <property type="protein sequence ID" value="ADE57956.1"/>
    <property type="molecule type" value="Genomic_DNA"/>
</dbReference>
<accession>D5EHC4</accession>
<name>D5EHC4_AMICL</name>
<dbReference type="CDD" id="cd00077">
    <property type="entry name" value="HDc"/>
    <property type="match status" value="1"/>
</dbReference>
<dbReference type="NCBIfam" id="TIGR00229">
    <property type="entry name" value="sensory_box"/>
    <property type="match status" value="1"/>
</dbReference>
<dbReference type="KEGG" id="aco:Amico_1843"/>
<dbReference type="InterPro" id="IPR000014">
    <property type="entry name" value="PAS"/>
</dbReference>
<feature type="domain" description="HD-GYP" evidence="3">
    <location>
        <begin position="683"/>
        <end position="878"/>
    </location>
</feature>
<dbReference type="Pfam" id="PF13426">
    <property type="entry name" value="PAS_9"/>
    <property type="match status" value="1"/>
</dbReference>
<feature type="domain" description="PAS" evidence="2">
    <location>
        <begin position="376"/>
        <end position="421"/>
    </location>
</feature>
<dbReference type="InterPro" id="IPR006675">
    <property type="entry name" value="HDIG_dom"/>
</dbReference>
<sequence>MDRTGKFRFFLFVLLMFFCFSKVAFAEETILVLHSYHNGYPWTDAISRGIAKVFDQRDKEVNIYVEYLDAKRASPNRFTLFLENSLRLKYKKKPPDIILCGDDDAFIFMNHAGRRLFPKVPVVFCGVNSRESLTEEIDSLTTGLIERLDIEGTINLALRLFPVTENVAVISDLSLTGMWIINQLRESMKSYEGKVNEINLMGLGPDDLKKSLRELPPQTIILLLLYAQGGEGEYYSPDEILAIIQDATDLPIFSVLEMMIERGTLAGSVLRGEAHGERAAKLAVEILDGKAPSSIPIREDVPVSMGNYTGLKDLKKSLQSLPGDMILFGEPETFFYRHRRLIAINVAITSVLAILVIALLWNDKLLKREVLNLQSETEHLEKLFENSPHGTILINPRGEIMRANRAFLRMFGYGRKDVKGKDVDSLLAKAGDLLRHAQDLTIITGLGGVVSGRESLRLRKDGSLLPVMISGYPLVTKGMYRGSYGIYTDISARKNNEGAIRQHLRAEEIISSLSAALVKEKDFEQTILSSLHDLRLFFRARYMSVFLFDRPDKGRGTAFIRYEGEKEMGRKVFPLTFGETEPLRRTIQSQTVFFLEGKSPFTWDTEEKKQILETTPDETVILLPLLRDEAMAGCVCCVFVREKGNDHEEHISEGLLGIYSLLLGSALSRYETELALEKNLLLLSKTFKETFHLMSRLLEIKDPYTAGHQQKVAYLAKAIAERMELPHNRVEAVFYAALVHDIGKIPVPSSILSKPGRLSEAEFAIIKNHARFGAEILSAINFPWPIADIVLQHHEHVDGTGYPHGLKGDEISLEAKIVCVSDVVEAMSSFRPYRPALGIEEALEEIQKKRQIWFDSRVVDVCLHIFKETGGEFWKEITKSSHNV</sequence>
<dbReference type="Gene3D" id="1.10.3210.10">
    <property type="entry name" value="Hypothetical protein af1432"/>
    <property type="match status" value="1"/>
</dbReference>
<dbReference type="NCBIfam" id="TIGR00277">
    <property type="entry name" value="HDIG"/>
    <property type="match status" value="1"/>
</dbReference>
<dbReference type="Pfam" id="PF04392">
    <property type="entry name" value="ABC_sub_bind"/>
    <property type="match status" value="1"/>
</dbReference>
<dbReference type="PROSITE" id="PS50112">
    <property type="entry name" value="PAS"/>
    <property type="match status" value="1"/>
</dbReference>
<evidence type="ECO:0000313" key="4">
    <source>
        <dbReference type="EMBL" id="ADE57956.1"/>
    </source>
</evidence>
<dbReference type="SUPFAM" id="SSF55785">
    <property type="entry name" value="PYP-like sensor domain (PAS domain)"/>
    <property type="match status" value="1"/>
</dbReference>
<dbReference type="InterPro" id="IPR037522">
    <property type="entry name" value="HD_GYP_dom"/>
</dbReference>
<keyword evidence="5" id="KW-1185">Reference proteome</keyword>
<dbReference type="PROSITE" id="PS51832">
    <property type="entry name" value="HD_GYP"/>
    <property type="match status" value="1"/>
</dbReference>
<dbReference type="eggNOG" id="COG2206">
    <property type="taxonomic scope" value="Bacteria"/>
</dbReference>
<dbReference type="HOGENOM" id="CLU_325889_0_0_0"/>
<dbReference type="InterPro" id="IPR003607">
    <property type="entry name" value="HD/PDEase_dom"/>
</dbReference>
<dbReference type="PANTHER" id="PTHR43155">
    <property type="entry name" value="CYCLIC DI-GMP PHOSPHODIESTERASE PA4108-RELATED"/>
    <property type="match status" value="1"/>
</dbReference>
<dbReference type="OrthoDB" id="5162at2"/>
<dbReference type="eggNOG" id="COG2984">
    <property type="taxonomic scope" value="Bacteria"/>
</dbReference>
<evidence type="ECO:0000259" key="3">
    <source>
        <dbReference type="PROSITE" id="PS51832"/>
    </source>
</evidence>
<gene>
    <name evidence="4" type="ordered locus">Amico_1843</name>
</gene>
<dbReference type="STRING" id="572547.Amico_1843"/>
<dbReference type="InterPro" id="IPR007487">
    <property type="entry name" value="ABC_transpt-TYRBP-like"/>
</dbReference>
<reference evidence="4 5" key="1">
    <citation type="journal article" date="2010" name="Stand. Genomic Sci.">
        <title>Complete genome sequence of Aminobacterium colombiense type strain (ALA-1).</title>
        <authorList>
            <person name="Chertkov O."/>
            <person name="Sikorski J."/>
            <person name="Brambilla E."/>
            <person name="Lapidus A."/>
            <person name="Copeland A."/>
            <person name="Glavina Del Rio T."/>
            <person name="Nolan M."/>
            <person name="Lucas S."/>
            <person name="Tice H."/>
            <person name="Cheng J.F."/>
            <person name="Han C."/>
            <person name="Detter J.C."/>
            <person name="Bruce D."/>
            <person name="Tapia R."/>
            <person name="Goodwin L."/>
            <person name="Pitluck S."/>
            <person name="Liolios K."/>
            <person name="Ivanova N."/>
            <person name="Mavromatis K."/>
            <person name="Ovchinnikova G."/>
            <person name="Pati A."/>
            <person name="Chen A."/>
            <person name="Palaniappan K."/>
            <person name="Land M."/>
            <person name="Hauser L."/>
            <person name="Chang Y.J."/>
            <person name="Jeffries C.D."/>
            <person name="Spring S."/>
            <person name="Rohde M."/>
            <person name="Goker M."/>
            <person name="Bristow J."/>
            <person name="Eisen J.A."/>
            <person name="Markowitz V."/>
            <person name="Hugenholtz P."/>
            <person name="Kyrpides N.C."/>
            <person name="Klenk H.P."/>
        </authorList>
    </citation>
    <scope>NUCLEOTIDE SEQUENCE [LARGE SCALE GENOMIC DNA]</scope>
    <source>
        <strain evidence="5">DSM 12261 / ALA-1</strain>
    </source>
</reference>
<dbReference type="Pfam" id="PF13487">
    <property type="entry name" value="HD_5"/>
    <property type="match status" value="1"/>
</dbReference>
<evidence type="ECO:0000259" key="2">
    <source>
        <dbReference type="PROSITE" id="PS50112"/>
    </source>
</evidence>
<organism evidence="4 5">
    <name type="scientific">Aminobacterium colombiense (strain DSM 12261 / ALA-1)</name>
    <dbReference type="NCBI Taxonomy" id="572547"/>
    <lineage>
        <taxon>Bacteria</taxon>
        <taxon>Thermotogati</taxon>
        <taxon>Synergistota</taxon>
        <taxon>Synergistia</taxon>
        <taxon>Synergistales</taxon>
        <taxon>Aminobacteriaceae</taxon>
        <taxon>Aminobacterium</taxon>
    </lineage>
</organism>
<feature type="chain" id="PRO_5003071486" evidence="1">
    <location>
        <begin position="27"/>
        <end position="884"/>
    </location>
</feature>
<dbReference type="InterPro" id="IPR035965">
    <property type="entry name" value="PAS-like_dom_sf"/>
</dbReference>